<keyword evidence="12" id="KW-0865">Zymogen</keyword>
<dbReference type="InterPro" id="IPR036990">
    <property type="entry name" value="M14A-like_propep"/>
</dbReference>
<feature type="active site" description="Proton donor/acceptor" evidence="14">
    <location>
        <position position="384"/>
    </location>
</feature>
<dbReference type="Gene3D" id="3.30.70.340">
    <property type="entry name" value="Metallocarboxypeptidase-like"/>
    <property type="match status" value="1"/>
</dbReference>
<dbReference type="InterPro" id="IPR057246">
    <property type="entry name" value="CARBOXYPEPT_ZN_1"/>
</dbReference>
<evidence type="ECO:0000313" key="17">
    <source>
        <dbReference type="EnsemblMetazoa" id="CLYHEMP003930.1"/>
    </source>
</evidence>
<dbReference type="PROSITE" id="PS00132">
    <property type="entry name" value="CARBOXYPEPT_ZN_1"/>
    <property type="match status" value="1"/>
</dbReference>
<proteinExistence type="inferred from homology"/>
<dbReference type="Pfam" id="PF00246">
    <property type="entry name" value="Peptidase_M14"/>
    <property type="match status" value="1"/>
</dbReference>
<keyword evidence="10" id="KW-0843">Virulence</keyword>
<evidence type="ECO:0000256" key="6">
    <source>
        <dbReference type="ARBA" id="ARBA00022723"/>
    </source>
</evidence>
<evidence type="ECO:0000256" key="2">
    <source>
        <dbReference type="ARBA" id="ARBA00003091"/>
    </source>
</evidence>
<dbReference type="FunFam" id="3.40.630.10:FF:000084">
    <property type="entry name" value="Carboxypeptidase B2"/>
    <property type="match status" value="1"/>
</dbReference>
<evidence type="ECO:0000256" key="15">
    <source>
        <dbReference type="SAM" id="SignalP"/>
    </source>
</evidence>
<dbReference type="Gene3D" id="3.40.630.10">
    <property type="entry name" value="Zn peptidases"/>
    <property type="match status" value="1"/>
</dbReference>
<dbReference type="SUPFAM" id="SSF53187">
    <property type="entry name" value="Zn-dependent exopeptidases"/>
    <property type="match status" value="1"/>
</dbReference>
<dbReference type="EnsemblMetazoa" id="CLYHEMT003930.1">
    <property type="protein sequence ID" value="CLYHEMP003930.1"/>
    <property type="gene ID" value="CLYHEMG003930"/>
</dbReference>
<keyword evidence="7 15" id="KW-0732">Signal</keyword>
<dbReference type="Pfam" id="PF02244">
    <property type="entry name" value="Propep_M14"/>
    <property type="match status" value="1"/>
</dbReference>
<keyword evidence="5" id="KW-0645">Protease</keyword>
<evidence type="ECO:0000313" key="18">
    <source>
        <dbReference type="Proteomes" id="UP000594262"/>
    </source>
</evidence>
<comment type="similarity">
    <text evidence="3 14">Belongs to the peptidase M14 family.</text>
</comment>
<protein>
    <recommendedName>
        <fullName evidence="16">Peptidase M14 domain-containing protein</fullName>
    </recommendedName>
</protein>
<dbReference type="OrthoDB" id="3626597at2759"/>
<reference evidence="17" key="1">
    <citation type="submission" date="2021-01" db="UniProtKB">
        <authorList>
            <consortium name="EnsemblMetazoa"/>
        </authorList>
    </citation>
    <scope>IDENTIFICATION</scope>
</reference>
<dbReference type="PRINTS" id="PR00765">
    <property type="entry name" value="CRBOXYPTASEA"/>
</dbReference>
<feature type="signal peptide" evidence="15">
    <location>
        <begin position="1"/>
        <end position="20"/>
    </location>
</feature>
<keyword evidence="18" id="KW-1185">Reference proteome</keyword>
<dbReference type="InterPro" id="IPR000834">
    <property type="entry name" value="Peptidase_M14"/>
</dbReference>
<keyword evidence="11" id="KW-0482">Metalloprotease</keyword>
<evidence type="ECO:0000256" key="9">
    <source>
        <dbReference type="ARBA" id="ARBA00022833"/>
    </source>
</evidence>
<evidence type="ECO:0000259" key="16">
    <source>
        <dbReference type="PROSITE" id="PS52035"/>
    </source>
</evidence>
<accession>A0A7M5UQ51</accession>
<evidence type="ECO:0000256" key="1">
    <source>
        <dbReference type="ARBA" id="ARBA00001947"/>
    </source>
</evidence>
<comment type="cofactor">
    <cofactor evidence="1">
        <name>Zn(2+)</name>
        <dbReference type="ChEBI" id="CHEBI:29105"/>
    </cofactor>
</comment>
<feature type="chain" id="PRO_5029499890" description="Peptidase M14 domain-containing protein" evidence="15">
    <location>
        <begin position="21"/>
        <end position="425"/>
    </location>
</feature>
<keyword evidence="6" id="KW-0479">Metal-binding</keyword>
<dbReference type="GO" id="GO:0004181">
    <property type="term" value="F:metallocarboxypeptidase activity"/>
    <property type="evidence" value="ECO:0007669"/>
    <property type="project" value="InterPro"/>
</dbReference>
<dbReference type="PROSITE" id="PS52035">
    <property type="entry name" value="PEPTIDASE_M14"/>
    <property type="match status" value="1"/>
</dbReference>
<sequence length="425" mass="49048">MKNICIGLLLVHQLILSVECINEQFIGDSVYELQTDPKDIKKMKSVNQFMEDNKLDVWHEFVEDGSKSICIVRVPKRKQRALKKFCSSNKIVMKTQIKSLKKAIDENVKNTVPFWGQFNYRQYNSYSPMLRELYRLMICNFGYMKVENVGWSSEHRPLVIVKLRLPSYKPKPIIWIDAGMHAREWIAPATAMFMIKKILEEKNKDGNIKKLLEKFEVWIIPMFNPDGYEFSMTENRMWRKTRTRISGSKCVGIDPNRNFKREWGGIGSSGDACSDVYRGQCPEEAPCVRAFAQQLRCNQKRLHAYFSLHSFFQLLLTPNSYTPLPPKDNAEIVKFAFTFQAGVRKRFGTPYNIGPASFISIPHSGNGPDYVHDDLHITNSYIIELRNRNTKIGFLLPPENIEPSALETLDGIIDGVFGITQVRND</sequence>
<dbReference type="SUPFAM" id="SSF54897">
    <property type="entry name" value="Protease propeptides/inhibitors"/>
    <property type="match status" value="1"/>
</dbReference>
<dbReference type="AlphaFoldDB" id="A0A7M5UQ51"/>
<evidence type="ECO:0000256" key="3">
    <source>
        <dbReference type="ARBA" id="ARBA00005988"/>
    </source>
</evidence>
<evidence type="ECO:0000256" key="7">
    <source>
        <dbReference type="ARBA" id="ARBA00022729"/>
    </source>
</evidence>
<keyword evidence="4" id="KW-0121">Carboxypeptidase</keyword>
<evidence type="ECO:0000256" key="11">
    <source>
        <dbReference type="ARBA" id="ARBA00023049"/>
    </source>
</evidence>
<comment type="function">
    <text evidence="2">Extracellular metalloprotease that contributes to pathogenicity.</text>
</comment>
<dbReference type="PANTHER" id="PTHR11705:SF143">
    <property type="entry name" value="SLL0236 PROTEIN"/>
    <property type="match status" value="1"/>
</dbReference>
<dbReference type="SMART" id="SM00631">
    <property type="entry name" value="Zn_pept"/>
    <property type="match status" value="1"/>
</dbReference>
<feature type="domain" description="Peptidase M14" evidence="16">
    <location>
        <begin position="122"/>
        <end position="419"/>
    </location>
</feature>
<dbReference type="GO" id="GO:0005615">
    <property type="term" value="C:extracellular space"/>
    <property type="evidence" value="ECO:0007669"/>
    <property type="project" value="TreeGrafter"/>
</dbReference>
<dbReference type="InterPro" id="IPR003146">
    <property type="entry name" value="M14A_act_pep"/>
</dbReference>
<evidence type="ECO:0000256" key="14">
    <source>
        <dbReference type="PROSITE-ProRule" id="PRU01379"/>
    </source>
</evidence>
<name>A0A7M5UQ51_9CNID</name>
<keyword evidence="8" id="KW-0378">Hydrolase</keyword>
<evidence type="ECO:0000256" key="12">
    <source>
        <dbReference type="ARBA" id="ARBA00023145"/>
    </source>
</evidence>
<evidence type="ECO:0000256" key="13">
    <source>
        <dbReference type="ARBA" id="ARBA00023157"/>
    </source>
</evidence>
<evidence type="ECO:0000256" key="8">
    <source>
        <dbReference type="ARBA" id="ARBA00022801"/>
    </source>
</evidence>
<dbReference type="Proteomes" id="UP000594262">
    <property type="component" value="Unplaced"/>
</dbReference>
<evidence type="ECO:0000256" key="10">
    <source>
        <dbReference type="ARBA" id="ARBA00023026"/>
    </source>
</evidence>
<evidence type="ECO:0000256" key="5">
    <source>
        <dbReference type="ARBA" id="ARBA00022670"/>
    </source>
</evidence>
<keyword evidence="13" id="KW-1015">Disulfide bond</keyword>
<dbReference type="PANTHER" id="PTHR11705">
    <property type="entry name" value="PROTEASE FAMILY M14 CARBOXYPEPTIDASE A,B"/>
    <property type="match status" value="1"/>
</dbReference>
<organism evidence="17 18">
    <name type="scientific">Clytia hemisphaerica</name>
    <dbReference type="NCBI Taxonomy" id="252671"/>
    <lineage>
        <taxon>Eukaryota</taxon>
        <taxon>Metazoa</taxon>
        <taxon>Cnidaria</taxon>
        <taxon>Hydrozoa</taxon>
        <taxon>Hydroidolina</taxon>
        <taxon>Leptothecata</taxon>
        <taxon>Obeliida</taxon>
        <taxon>Clytiidae</taxon>
        <taxon>Clytia</taxon>
    </lineage>
</organism>
<dbReference type="GO" id="GO:0008270">
    <property type="term" value="F:zinc ion binding"/>
    <property type="evidence" value="ECO:0007669"/>
    <property type="project" value="InterPro"/>
</dbReference>
<keyword evidence="9" id="KW-0862">Zinc</keyword>
<evidence type="ECO:0000256" key="4">
    <source>
        <dbReference type="ARBA" id="ARBA00022645"/>
    </source>
</evidence>
<dbReference type="GO" id="GO:0006508">
    <property type="term" value="P:proteolysis"/>
    <property type="evidence" value="ECO:0007669"/>
    <property type="project" value="UniProtKB-KW"/>
</dbReference>